<dbReference type="GO" id="GO:0009401">
    <property type="term" value="P:phosphoenolpyruvate-dependent sugar phosphotransferase system"/>
    <property type="evidence" value="ECO:0007669"/>
    <property type="project" value="InterPro"/>
</dbReference>
<dbReference type="CDD" id="cd00009">
    <property type="entry name" value="AAA"/>
    <property type="match status" value="1"/>
</dbReference>
<dbReference type="SMART" id="SM00382">
    <property type="entry name" value="AAA"/>
    <property type="match status" value="1"/>
</dbReference>
<dbReference type="GO" id="GO:0016740">
    <property type="term" value="F:transferase activity"/>
    <property type="evidence" value="ECO:0007669"/>
    <property type="project" value="UniProtKB-KW"/>
</dbReference>
<dbReference type="InterPro" id="IPR036662">
    <property type="entry name" value="PTS_EIIA_man-typ_sf"/>
</dbReference>
<dbReference type="SUPFAM" id="SSF53062">
    <property type="entry name" value="PTS system fructose IIA component-like"/>
    <property type="match status" value="1"/>
</dbReference>
<dbReference type="InterPro" id="IPR025662">
    <property type="entry name" value="Sigma_54_int_dom_ATP-bd_1"/>
</dbReference>
<gene>
    <name evidence="7" type="ORF">BCR21_06305</name>
</gene>
<evidence type="ECO:0000256" key="1">
    <source>
        <dbReference type="ARBA" id="ARBA00022679"/>
    </source>
</evidence>
<evidence type="ECO:0000313" key="8">
    <source>
        <dbReference type="Proteomes" id="UP000094068"/>
    </source>
</evidence>
<dbReference type="EMBL" id="MIJZ01000012">
    <property type="protein sequence ID" value="OEG11841.1"/>
    <property type="molecule type" value="Genomic_DNA"/>
</dbReference>
<dbReference type="InterPro" id="IPR002078">
    <property type="entry name" value="Sigma_54_int"/>
</dbReference>
<reference evidence="8" key="1">
    <citation type="submission" date="2016-09" db="EMBL/GenBank/DDBJ databases">
        <authorList>
            <person name="Gulvik C.A."/>
        </authorList>
    </citation>
    <scope>NUCLEOTIDE SEQUENCE [LARGE SCALE GENOMIC DNA]</scope>
    <source>
        <strain evidence="8">DSM 23328</strain>
    </source>
</reference>
<keyword evidence="3" id="KW-0067">ATP-binding</keyword>
<dbReference type="Gene3D" id="3.40.50.510">
    <property type="entry name" value="Phosphotransferase system, mannose-type IIA component"/>
    <property type="match status" value="1"/>
</dbReference>
<dbReference type="InterPro" id="IPR036634">
    <property type="entry name" value="PRD_sf"/>
</dbReference>
<keyword evidence="8" id="KW-1185">Reference proteome</keyword>
<dbReference type="InterPro" id="IPR004701">
    <property type="entry name" value="PTS_EIIA_man-typ"/>
</dbReference>
<dbReference type="PROSITE" id="PS51372">
    <property type="entry name" value="PRD_2"/>
    <property type="match status" value="2"/>
</dbReference>
<keyword evidence="2" id="KW-0547">Nucleotide-binding</keyword>
<dbReference type="Proteomes" id="UP000094068">
    <property type="component" value="Unassembled WGS sequence"/>
</dbReference>
<evidence type="ECO:0000259" key="5">
    <source>
        <dbReference type="PROSITE" id="PS51096"/>
    </source>
</evidence>
<dbReference type="GO" id="GO:0006355">
    <property type="term" value="P:regulation of DNA-templated transcription"/>
    <property type="evidence" value="ECO:0007669"/>
    <property type="project" value="InterPro"/>
</dbReference>
<dbReference type="InterPro" id="IPR027417">
    <property type="entry name" value="P-loop_NTPase"/>
</dbReference>
<feature type="domain" description="PTS EIIA type-4" evidence="5">
    <location>
        <begin position="584"/>
        <end position="707"/>
    </location>
</feature>
<dbReference type="Pfam" id="PF00874">
    <property type="entry name" value="PRD"/>
    <property type="match status" value="1"/>
</dbReference>
<feature type="domain" description="PRD" evidence="6">
    <location>
        <begin position="847"/>
        <end position="945"/>
    </location>
</feature>
<dbReference type="SUPFAM" id="SSF52540">
    <property type="entry name" value="P-loop containing nucleoside triphosphate hydrolases"/>
    <property type="match status" value="1"/>
</dbReference>
<dbReference type="PANTHER" id="PTHR32071">
    <property type="entry name" value="TRANSCRIPTIONAL REGULATORY PROTEIN"/>
    <property type="match status" value="1"/>
</dbReference>
<sequence length="945" mass="108346">MRWANMQRLEKVSNILAARTKKQETVEKLKGVTAQEISELLSLARNTVSEDLNKLLTEKEAIKVKSRPVLFFSKQELEKIYSCSFKDQLSFKTLETLVSFLKGQVSVDTLHGETSKPEEFSEIIGYTGSLKDSIEKLKAAVLYPPNGLNILLGGESGVGKTLLAESLHRYYESFTGEESPFIYFNCSEYFNNPELLTTHLFGYKKGSFTGAVEDKPGLVEYADQGFLFLDEVHRLPSEGQEKLFTLLDKGYFSRMGEADVKRTVNVRFMFATTEDFSQTFLKTFLRRIPVTLLLPSVKERPIQEKIELVIKFFQNESRKIKKDITIQYPVIEQLVFKKYTGNVGEMKSEIQFICAQGYLKQIEKQSAALMIDQSLLLNEEPLEKDAKDQIALKELLDGKSLKIKSDNQSAVSHYFTARDKINDAFYDFLLKEFSNLKNSNIPQKEVASILQKKIDQLFDMRLFEPMNKTQSIRNIDENFEQKIEELTVYISELTGFTIQKNLIEVLSNHVYSTLLFMEIPNDDFYLYSSQLMLGRLENYDISKKIVEKVSTLFSVELPKTEITYFGLLLRKLKQADSQYQRNDECGVIVVAHGSTTATSMAEYSNVLFSSNLLKAVNMPIHQTVEETLEKVKNIIKINKYKRLILLVDIGSLVYFGNLISEEFGIDVLLVKNINLLSLLEVSREVIYESTDFNYLLPVLNEKGHLSSVCKKGHFFDSKVLIVSCMTGLGTALKIEKLIIDVFQEEVLQNIRILTLDNSEIQDIERIHQHIRADEKLVGIVGTFQTEVPDIPFIPLEELFSEKGVERLLLLFGYGMSDKKNRTMKDQIAKRYVHGLSLKAIVNHITVLNPQRLSIEVSQIYDDLCRQLNLSSDEKIMLRFLIHTCCTVERLVINNEYSTSDYNVSYKDIPNEASVIKMAFRPLEVSYNVQFSPLEIKYIYELLYGS</sequence>
<dbReference type="PROSITE" id="PS00675">
    <property type="entry name" value="SIGMA54_INTERACT_1"/>
    <property type="match status" value="1"/>
</dbReference>
<dbReference type="SUPFAM" id="SSF63520">
    <property type="entry name" value="PTS-regulatory domain, PRD"/>
    <property type="match status" value="2"/>
</dbReference>
<feature type="domain" description="Sigma-54 factor interaction" evidence="4">
    <location>
        <begin position="123"/>
        <end position="355"/>
    </location>
</feature>
<dbReference type="PROSITE" id="PS51096">
    <property type="entry name" value="PTS_EIIA_TYPE_4"/>
    <property type="match status" value="1"/>
</dbReference>
<feature type="domain" description="PRD" evidence="6">
    <location>
        <begin position="474"/>
        <end position="579"/>
    </location>
</feature>
<dbReference type="InterPro" id="IPR003593">
    <property type="entry name" value="AAA+_ATPase"/>
</dbReference>
<accession>A0A1E5GGU5</accession>
<dbReference type="Pfam" id="PF00158">
    <property type="entry name" value="Sigma54_activat"/>
    <property type="match status" value="1"/>
</dbReference>
<dbReference type="Gene3D" id="1.10.1790.10">
    <property type="entry name" value="PRD domain"/>
    <property type="match status" value="1"/>
</dbReference>
<evidence type="ECO:0000259" key="6">
    <source>
        <dbReference type="PROSITE" id="PS51372"/>
    </source>
</evidence>
<dbReference type="InterPro" id="IPR011608">
    <property type="entry name" value="PRD"/>
</dbReference>
<dbReference type="PROSITE" id="PS50045">
    <property type="entry name" value="SIGMA54_INTERACT_4"/>
    <property type="match status" value="1"/>
</dbReference>
<dbReference type="PANTHER" id="PTHR32071:SF38">
    <property type="entry name" value="PSP OPERON TRANSCRIPTIONAL ACTIVATOR"/>
    <property type="match status" value="1"/>
</dbReference>
<evidence type="ECO:0000313" key="7">
    <source>
        <dbReference type="EMBL" id="OEG11841.1"/>
    </source>
</evidence>
<evidence type="ECO:0000259" key="4">
    <source>
        <dbReference type="PROSITE" id="PS50045"/>
    </source>
</evidence>
<dbReference type="GO" id="GO:0005524">
    <property type="term" value="F:ATP binding"/>
    <property type="evidence" value="ECO:0007669"/>
    <property type="project" value="UniProtKB-KW"/>
</dbReference>
<evidence type="ECO:0000256" key="3">
    <source>
        <dbReference type="ARBA" id="ARBA00022840"/>
    </source>
</evidence>
<dbReference type="GO" id="GO:0016020">
    <property type="term" value="C:membrane"/>
    <property type="evidence" value="ECO:0007669"/>
    <property type="project" value="InterPro"/>
</dbReference>
<protein>
    <submittedName>
        <fullName evidence="7">Transcription antiterminator BglG</fullName>
    </submittedName>
</protein>
<name>A0A1E5GGU5_9ENTE</name>
<dbReference type="Gene3D" id="3.40.50.300">
    <property type="entry name" value="P-loop containing nucleotide triphosphate hydrolases"/>
    <property type="match status" value="1"/>
</dbReference>
<dbReference type="AlphaFoldDB" id="A0A1E5GGU5"/>
<dbReference type="Pfam" id="PF03610">
    <property type="entry name" value="EIIA-man"/>
    <property type="match status" value="1"/>
</dbReference>
<evidence type="ECO:0000256" key="2">
    <source>
        <dbReference type="ARBA" id="ARBA00022741"/>
    </source>
</evidence>
<keyword evidence="1" id="KW-0808">Transferase</keyword>
<dbReference type="STRING" id="903984.BCR21_06305"/>
<comment type="caution">
    <text evidence="7">The sequence shown here is derived from an EMBL/GenBank/DDBJ whole genome shotgun (WGS) entry which is preliminary data.</text>
</comment>
<organism evidence="7 8">
    <name type="scientific">Enterococcus ureasiticus</name>
    <dbReference type="NCBI Taxonomy" id="903984"/>
    <lineage>
        <taxon>Bacteria</taxon>
        <taxon>Bacillati</taxon>
        <taxon>Bacillota</taxon>
        <taxon>Bacilli</taxon>
        <taxon>Lactobacillales</taxon>
        <taxon>Enterococcaceae</taxon>
        <taxon>Enterococcus</taxon>
    </lineage>
</organism>
<proteinExistence type="predicted"/>